<sequence length="162" mass="17425">MRLGRLGLALVLLIGLVVGGPSIAAQTVEFGSTRVELVAANGHRTPLMVELAATPEQLEQGLMFRPYLAPEAGMLFDFGRPRLVAMWMKNTLIPLDMLFLDAAGRIVHIEANAEPGSLQPRGPVQKVLAVLELPAGGAARFGLRLGDRVAHPIFEQDPVKSQ</sequence>
<dbReference type="OrthoDB" id="9808290at2"/>
<dbReference type="EMBL" id="FNWO01000019">
    <property type="protein sequence ID" value="SEH63786.1"/>
    <property type="molecule type" value="Genomic_DNA"/>
</dbReference>
<evidence type="ECO:0000313" key="2">
    <source>
        <dbReference type="Proteomes" id="UP000182983"/>
    </source>
</evidence>
<reference evidence="2" key="1">
    <citation type="submission" date="2016-10" db="EMBL/GenBank/DDBJ databases">
        <authorList>
            <person name="Varghese N."/>
            <person name="Submissions S."/>
        </authorList>
    </citation>
    <scope>NUCLEOTIDE SEQUENCE [LARGE SCALE GENOMIC DNA]</scope>
    <source>
        <strain evidence="2">DSM 13234</strain>
    </source>
</reference>
<evidence type="ECO:0000313" key="1">
    <source>
        <dbReference type="EMBL" id="SEH63786.1"/>
    </source>
</evidence>
<name>A0A1H6JTB3_MAGFU</name>
<dbReference type="PANTHER" id="PTHR37953">
    <property type="entry name" value="UPF0127 PROTEIN MJ1496"/>
    <property type="match status" value="1"/>
</dbReference>
<dbReference type="InterPro" id="IPR003795">
    <property type="entry name" value="DUF192"/>
</dbReference>
<dbReference type="Gene3D" id="2.60.120.1140">
    <property type="entry name" value="Protein of unknown function DUF192"/>
    <property type="match status" value="1"/>
</dbReference>
<dbReference type="RefSeq" id="WP_074770459.1">
    <property type="nucleotide sequence ID" value="NZ_FNWO01000019.1"/>
</dbReference>
<dbReference type="InterPro" id="IPR038695">
    <property type="entry name" value="Saro_0823-like_sf"/>
</dbReference>
<dbReference type="AlphaFoldDB" id="A0A1H6JTB3"/>
<proteinExistence type="predicted"/>
<keyword evidence="2" id="KW-1185">Reference proteome</keyword>
<accession>A0A1H6JTB3</accession>
<dbReference type="Pfam" id="PF02643">
    <property type="entry name" value="DUF192"/>
    <property type="match status" value="1"/>
</dbReference>
<protein>
    <recommendedName>
        <fullName evidence="3">DUF192 domain-containing protein</fullName>
    </recommendedName>
</protein>
<dbReference type="PANTHER" id="PTHR37953:SF1">
    <property type="entry name" value="UPF0127 PROTEIN MJ1496"/>
    <property type="match status" value="1"/>
</dbReference>
<gene>
    <name evidence="1" type="ORF">SAMN04244559_03269</name>
</gene>
<dbReference type="Proteomes" id="UP000182983">
    <property type="component" value="Unassembled WGS sequence"/>
</dbReference>
<organism evidence="1 2">
    <name type="scientific">Magnetospirillum fulvum</name>
    <name type="common">Rhodospirillum fulvum</name>
    <dbReference type="NCBI Taxonomy" id="1082"/>
    <lineage>
        <taxon>Bacteria</taxon>
        <taxon>Pseudomonadati</taxon>
        <taxon>Pseudomonadota</taxon>
        <taxon>Alphaproteobacteria</taxon>
        <taxon>Rhodospirillales</taxon>
        <taxon>Rhodospirillaceae</taxon>
        <taxon>Magnetospirillum</taxon>
    </lineage>
</organism>
<evidence type="ECO:0008006" key="3">
    <source>
        <dbReference type="Google" id="ProtNLM"/>
    </source>
</evidence>